<dbReference type="PANTHER" id="PTHR31157">
    <property type="entry name" value="SCP DOMAIN-CONTAINING PROTEIN"/>
    <property type="match status" value="1"/>
</dbReference>
<evidence type="ECO:0000313" key="3">
    <source>
        <dbReference type="Proteomes" id="UP000322699"/>
    </source>
</evidence>
<proteinExistence type="predicted"/>
<protein>
    <submittedName>
        <fullName evidence="2">Cysteine-rich secretory protein family protein</fullName>
    </submittedName>
</protein>
<dbReference type="Pfam" id="PF00188">
    <property type="entry name" value="CAP"/>
    <property type="match status" value="1"/>
</dbReference>
<dbReference type="CDD" id="cd05379">
    <property type="entry name" value="CAP_bacterial"/>
    <property type="match status" value="1"/>
</dbReference>
<feature type="domain" description="SCP" evidence="1">
    <location>
        <begin position="41"/>
        <end position="162"/>
    </location>
</feature>
<dbReference type="EMBL" id="VRLW01000001">
    <property type="protein sequence ID" value="KAA1261169.1"/>
    <property type="molecule type" value="Genomic_DNA"/>
</dbReference>
<dbReference type="Gene3D" id="3.40.33.10">
    <property type="entry name" value="CAP"/>
    <property type="match status" value="1"/>
</dbReference>
<reference evidence="2 3" key="1">
    <citation type="submission" date="2019-08" db="EMBL/GenBank/DDBJ databases">
        <title>Deep-cultivation of Planctomycetes and their phenomic and genomic characterization uncovers novel biology.</title>
        <authorList>
            <person name="Wiegand S."/>
            <person name="Jogler M."/>
            <person name="Boedeker C."/>
            <person name="Pinto D."/>
            <person name="Vollmers J."/>
            <person name="Rivas-Marin E."/>
            <person name="Kohn T."/>
            <person name="Peeters S.H."/>
            <person name="Heuer A."/>
            <person name="Rast P."/>
            <person name="Oberbeckmann S."/>
            <person name="Bunk B."/>
            <person name="Jeske O."/>
            <person name="Meyerdierks A."/>
            <person name="Storesund J.E."/>
            <person name="Kallscheuer N."/>
            <person name="Luecker S."/>
            <person name="Lage O.M."/>
            <person name="Pohl T."/>
            <person name="Merkel B.J."/>
            <person name="Hornburger P."/>
            <person name="Mueller R.-W."/>
            <person name="Bruemmer F."/>
            <person name="Labrenz M."/>
            <person name="Spormann A.M."/>
            <person name="Op Den Camp H."/>
            <person name="Overmann J."/>
            <person name="Amann R."/>
            <person name="Jetten M.S.M."/>
            <person name="Mascher T."/>
            <person name="Medema M.H."/>
            <person name="Devos D.P."/>
            <person name="Kaster A.-K."/>
            <person name="Ovreas L."/>
            <person name="Rohde M."/>
            <person name="Galperin M.Y."/>
            <person name="Jogler C."/>
        </authorList>
    </citation>
    <scope>NUCLEOTIDE SEQUENCE [LARGE SCALE GENOMIC DNA]</scope>
    <source>
        <strain evidence="2 3">LF1</strain>
    </source>
</reference>
<name>A0A5B1CN07_9BACT</name>
<dbReference type="RefSeq" id="WP_084422397.1">
    <property type="nucleotide sequence ID" value="NZ_LWSK01000013.1"/>
</dbReference>
<dbReference type="AlphaFoldDB" id="A0A5B1CN07"/>
<dbReference type="OrthoDB" id="68195at2"/>
<dbReference type="PANTHER" id="PTHR31157:SF1">
    <property type="entry name" value="SCP DOMAIN-CONTAINING PROTEIN"/>
    <property type="match status" value="1"/>
</dbReference>
<sequence>MLRIHITLFFVLCFASGRSIGNEPVDDKEMIRNVESAIAEQTNAFRAQNGLEPVSIDEDLNQAAAKFARFMAETGKYGHRADGRTPAARAKAAGYRYCVVRENIAYRTNTGEVSSDGLIETFVQGWIDSPPHRENMLADYVLDTGVAVATTDGVTYYAVQLFGRPKSAAIELEVTNRSSEAKTLEILANDSEDTVELPPRGVIRMKRCFPTTLQMQESETEFSITESTRLVITDDGLQKISQQAP</sequence>
<gene>
    <name evidence="2" type="ORF">LF1_37140</name>
</gene>
<dbReference type="InterPro" id="IPR014044">
    <property type="entry name" value="CAP_dom"/>
</dbReference>
<comment type="caution">
    <text evidence="2">The sequence shown here is derived from an EMBL/GenBank/DDBJ whole genome shotgun (WGS) entry which is preliminary data.</text>
</comment>
<dbReference type="InterPro" id="IPR035940">
    <property type="entry name" value="CAP_sf"/>
</dbReference>
<organism evidence="2 3">
    <name type="scientific">Rubripirellula obstinata</name>
    <dbReference type="NCBI Taxonomy" id="406547"/>
    <lineage>
        <taxon>Bacteria</taxon>
        <taxon>Pseudomonadati</taxon>
        <taxon>Planctomycetota</taxon>
        <taxon>Planctomycetia</taxon>
        <taxon>Pirellulales</taxon>
        <taxon>Pirellulaceae</taxon>
        <taxon>Rubripirellula</taxon>
    </lineage>
</organism>
<keyword evidence="3" id="KW-1185">Reference proteome</keyword>
<dbReference type="SUPFAM" id="SSF55797">
    <property type="entry name" value="PR-1-like"/>
    <property type="match status" value="1"/>
</dbReference>
<evidence type="ECO:0000259" key="1">
    <source>
        <dbReference type="Pfam" id="PF00188"/>
    </source>
</evidence>
<accession>A0A5B1CN07</accession>
<evidence type="ECO:0000313" key="2">
    <source>
        <dbReference type="EMBL" id="KAA1261169.1"/>
    </source>
</evidence>
<dbReference type="Proteomes" id="UP000322699">
    <property type="component" value="Unassembled WGS sequence"/>
</dbReference>